<evidence type="ECO:0000259" key="2">
    <source>
        <dbReference type="Pfam" id="PF18803"/>
    </source>
</evidence>
<dbReference type="InterPro" id="IPR041457">
    <property type="entry name" value="CxC2_KDZ-assoc"/>
</dbReference>
<organism evidence="3 4">
    <name type="scientific">Mycena albidolilacea</name>
    <dbReference type="NCBI Taxonomy" id="1033008"/>
    <lineage>
        <taxon>Eukaryota</taxon>
        <taxon>Fungi</taxon>
        <taxon>Dikarya</taxon>
        <taxon>Basidiomycota</taxon>
        <taxon>Agaricomycotina</taxon>
        <taxon>Agaricomycetes</taxon>
        <taxon>Agaricomycetidae</taxon>
        <taxon>Agaricales</taxon>
        <taxon>Marasmiineae</taxon>
        <taxon>Mycenaceae</taxon>
        <taxon>Mycena</taxon>
    </lineage>
</organism>
<dbReference type="Proteomes" id="UP001218218">
    <property type="component" value="Unassembled WGS sequence"/>
</dbReference>
<dbReference type="Pfam" id="PF18803">
    <property type="entry name" value="CxC2"/>
    <property type="match status" value="2"/>
</dbReference>
<feature type="domain" description="CxC2-like cysteine cluster KDZ transposase-associated" evidence="2">
    <location>
        <begin position="184"/>
        <end position="251"/>
    </location>
</feature>
<evidence type="ECO:0000313" key="4">
    <source>
        <dbReference type="Proteomes" id="UP001218218"/>
    </source>
</evidence>
<evidence type="ECO:0000313" key="3">
    <source>
        <dbReference type="EMBL" id="KAJ7363886.1"/>
    </source>
</evidence>
<feature type="region of interest" description="Disordered" evidence="1">
    <location>
        <begin position="1279"/>
        <end position="1308"/>
    </location>
</feature>
<keyword evidence="4" id="KW-1185">Reference proteome</keyword>
<proteinExistence type="predicted"/>
<dbReference type="EMBL" id="JARIHO010000003">
    <property type="protein sequence ID" value="KAJ7363886.1"/>
    <property type="molecule type" value="Genomic_DNA"/>
</dbReference>
<protein>
    <recommendedName>
        <fullName evidence="2">CxC2-like cysteine cluster KDZ transposase-associated domain-containing protein</fullName>
    </recommendedName>
</protein>
<reference evidence="3" key="1">
    <citation type="submission" date="2023-03" db="EMBL/GenBank/DDBJ databases">
        <title>Massive genome expansion in bonnet fungi (Mycena s.s.) driven by repeated elements and novel gene families across ecological guilds.</title>
        <authorList>
            <consortium name="Lawrence Berkeley National Laboratory"/>
            <person name="Harder C.B."/>
            <person name="Miyauchi S."/>
            <person name="Viragh M."/>
            <person name="Kuo A."/>
            <person name="Thoen E."/>
            <person name="Andreopoulos B."/>
            <person name="Lu D."/>
            <person name="Skrede I."/>
            <person name="Drula E."/>
            <person name="Henrissat B."/>
            <person name="Morin E."/>
            <person name="Kohler A."/>
            <person name="Barry K."/>
            <person name="LaButti K."/>
            <person name="Morin E."/>
            <person name="Salamov A."/>
            <person name="Lipzen A."/>
            <person name="Mereny Z."/>
            <person name="Hegedus B."/>
            <person name="Baldrian P."/>
            <person name="Stursova M."/>
            <person name="Weitz H."/>
            <person name="Taylor A."/>
            <person name="Grigoriev I.V."/>
            <person name="Nagy L.G."/>
            <person name="Martin F."/>
            <person name="Kauserud H."/>
        </authorList>
    </citation>
    <scope>NUCLEOTIDE SEQUENCE</scope>
    <source>
        <strain evidence="3">CBHHK002</strain>
    </source>
</reference>
<feature type="compositionally biased region" description="Acidic residues" evidence="1">
    <location>
        <begin position="1280"/>
        <end position="1295"/>
    </location>
</feature>
<feature type="domain" description="CxC2-like cysteine cluster KDZ transposase-associated" evidence="2">
    <location>
        <begin position="491"/>
        <end position="594"/>
    </location>
</feature>
<gene>
    <name evidence="3" type="ORF">DFH08DRAFT_798349</name>
</gene>
<name>A0AAD7ANH4_9AGAR</name>
<dbReference type="InterPro" id="IPR040521">
    <property type="entry name" value="KDZ"/>
</dbReference>
<evidence type="ECO:0000256" key="1">
    <source>
        <dbReference type="SAM" id="MobiDB-lite"/>
    </source>
</evidence>
<sequence length="1308" mass="148167">MFHISHNKKCTLARTPAHTYNTGEAVEQIWMYRPPSHVSTKEMAPGRRSTTLDDIGTDFTLALARPPIIQNRQIRVELKLKYRRLAADSIRPSSAKMPVMRGASLPKEKLEEMFIGVSRIMDQEHWHTRGRAECTCGATAFFACSDCSVPNLCQACMVGAHKGTPFHSVPEWSERVGCYIPATLRNMGLRVGFGHGGGTCSRPRGDRLEAITVTGIKTVNVDFCTCRGVYDDEGQIKLHVTVSTPMECVTFTTGAQTLTPADAVPARNESSVLIGTRERATGLDAQTLARADAVPACDESGARIGTRERLRRARETTPEPGTREGPIDVLPWTANTIRHSVVRFGARMRLSPPLSRDTLYLTAARPPERILVQPHHMCGICRGIKEHPVSNCFVCIRLWLEWSWHCPECLATMYDQPFRHWAEEADLAVAYAGWGVETKEDIETNAGLDTADFDYSMGDTTLAAEEQTPNEDGISVRLKAKRYENSDLPFQTLGLVVQLGHTPGSSCTTMRRGKFKFTLIDVTGIHNVAVQFCHCDERITHRQQLMRVCWWPATVRDPLTCATFNMIRMFQNMNCLGKISAYHFLRSLELLTNADGLDPPLMMKCAGRGHSDGGVGGTGQGELVLACRVCPQAGKNLPDGWERINWADMPEDRSYKYFLFFAKDCNFQLINRDVSTEARDLIIDDGLGYFCNREKYKKHLRNHVDEEEISTCSGFQAMFLANAKRVKGLRTTGVGGVTCVRHNMWRPNGIGDLQRGESKNFWTRMAGLPEAMHIDPAKVSVWFKVPNFHILGHKWPCHSPFSFHWMWGAGMTDGEDVEQNWDFTNGAAGSTKMMGPGGRHAFLEGLFVFHNWMRTVSYWKVFGRRLGRDLKEGKQHKEAFDAFTELVEAQQPDLIVKWRKWVLDWEAEHTDGYASPFELSKPVNPMTEIRVRLGKEELTRTGAGIEVERGHTSSTFVSMGLDIEESQRLQHTYMPKLVRFLTPGQLEVWNDKMRGPEAVKLFMPSELTASTHAKTCETGPDGLEEEMHEAEMKEALEELRQALRTRTATNRFRHRNTTGQHALTRGQGLLRQIQVRILKAKLRYRYARNAFQSLKGHGPWEKVWKALEEEDVRGINERAMTEEEEAERERLRLLGEVVEGGIARAGVVAAGEGTHTMLWIWYSTNLTTDKEEIIDALRVEWCKVYARSRRWHEDIVLVEEEMCRTIEYGVWMGAEWEKRATAWTRNVSPALVEGLRAYALEHVDRERRTCRALTSQWGGLREKARVYLEGVTLDRRTEVGIDEDPEGDVEGDELVDDRTGYDEDAEEF</sequence>
<comment type="caution">
    <text evidence="3">The sequence shown here is derived from an EMBL/GenBank/DDBJ whole genome shotgun (WGS) entry which is preliminary data.</text>
</comment>
<accession>A0AAD7ANH4</accession>
<dbReference type="Pfam" id="PF18758">
    <property type="entry name" value="KDZ"/>
    <property type="match status" value="1"/>
</dbReference>